<dbReference type="InterPro" id="IPR016181">
    <property type="entry name" value="Acyl_CoA_acyltransferase"/>
</dbReference>
<dbReference type="NCBIfam" id="TIGR03243">
    <property type="entry name" value="arg_catab_AOST"/>
    <property type="match status" value="1"/>
</dbReference>
<evidence type="ECO:0000313" key="6">
    <source>
        <dbReference type="Proteomes" id="UP000280792"/>
    </source>
</evidence>
<evidence type="ECO:0000313" key="5">
    <source>
        <dbReference type="EMBL" id="RRJ84968.1"/>
    </source>
</evidence>
<evidence type="ECO:0000256" key="3">
    <source>
        <dbReference type="ARBA" id="ARBA00023315"/>
    </source>
</evidence>
<name>A0A3P3VSM1_9GAMM</name>
<dbReference type="InterPro" id="IPR007041">
    <property type="entry name" value="Arg_succinylTrfase_AstA/AruG"/>
</dbReference>
<dbReference type="PANTHER" id="PTHR30420:SF1">
    <property type="entry name" value="ARGININE N-SUCCINYLTRANSFERASE"/>
    <property type="match status" value="1"/>
</dbReference>
<reference evidence="5 6" key="2">
    <citation type="submission" date="2018-12" db="EMBL/GenBank/DDBJ databases">
        <title>Simiduia agarivorans gen. nov., sp. nov., a marine, agarolytic bacterium isolated from shallow coastal water from Keelung, Taiwan.</title>
        <authorList>
            <person name="Shieh W.Y."/>
        </authorList>
    </citation>
    <scope>NUCLEOTIDE SEQUENCE [LARGE SCALE GENOMIC DNA]</scope>
    <source>
        <strain evidence="5 6">GTF-13</strain>
    </source>
</reference>
<dbReference type="Gene3D" id="2.40.40.20">
    <property type="match status" value="1"/>
</dbReference>
<dbReference type="Pfam" id="PF04958">
    <property type="entry name" value="AstA"/>
    <property type="match status" value="1"/>
</dbReference>
<sequence>MMVIRPIHSDDYDELYALAEKTGAGFTSLQPNEGQVRGKIYSSLEAFEKVVTTPGEETYLFVLEDTENGRVAGICGIEAAVGLSQPWYNYRVGTLVHSSRQLGVHNAVRTLTLSNDHTGYSEVCTLFLDPDYRHSKNGSLLSKSRFMFLAEFPKRFSTHIIAEMRGYSDENGHSPFWEGLGRHFFSMDFADAVYMAGLGDKTFIAELMPRHPIYTNMLPKESQEVIGKVHDNTLPARMMLESEGFRNEGYVDIFDAGPTIETRVMDIRAVRESHYAKVNISDAPEGGETYLMSNTDLKNFRCTLVELSGDHNVVDINPETAAALQVEEGDAVRVVRLSSKLRR</sequence>
<evidence type="ECO:0000256" key="4">
    <source>
        <dbReference type="NCBIfam" id="TIGR03244"/>
    </source>
</evidence>
<reference evidence="5 6" key="1">
    <citation type="submission" date="2018-08" db="EMBL/GenBank/DDBJ databases">
        <authorList>
            <person name="Khan S.A."/>
        </authorList>
    </citation>
    <scope>NUCLEOTIDE SEQUENCE [LARGE SCALE GENOMIC DNA]</scope>
    <source>
        <strain evidence="5 6">GTF-13</strain>
    </source>
</reference>
<dbReference type="GO" id="GO:0006527">
    <property type="term" value="P:L-arginine catabolic process"/>
    <property type="evidence" value="ECO:0007669"/>
    <property type="project" value="UniProtKB-UniRule"/>
</dbReference>
<dbReference type="NCBIfam" id="TIGR03244">
    <property type="entry name" value="arg_catab_AstA"/>
    <property type="match status" value="1"/>
</dbReference>
<dbReference type="RefSeq" id="WP_125015397.1">
    <property type="nucleotide sequence ID" value="NZ_QWEZ01000001.1"/>
</dbReference>
<keyword evidence="1" id="KW-0056">Arginine metabolism</keyword>
<gene>
    <name evidence="5" type="primary">astA</name>
    <name evidence="5" type="ORF">D0544_07765</name>
</gene>
<dbReference type="GO" id="GO:0008791">
    <property type="term" value="F:arginine N-succinyltransferase activity"/>
    <property type="evidence" value="ECO:0007669"/>
    <property type="project" value="UniProtKB-UniRule"/>
</dbReference>
<dbReference type="PANTHER" id="PTHR30420">
    <property type="entry name" value="N-SUCCINYLARGININE DIHYDROLASE"/>
    <property type="match status" value="1"/>
</dbReference>
<proteinExistence type="predicted"/>
<keyword evidence="6" id="KW-1185">Reference proteome</keyword>
<evidence type="ECO:0000256" key="1">
    <source>
        <dbReference type="ARBA" id="ARBA00022503"/>
    </source>
</evidence>
<dbReference type="AlphaFoldDB" id="A0A3P3VSM1"/>
<keyword evidence="2 5" id="KW-0808">Transferase</keyword>
<accession>A0A3P3VSM1</accession>
<dbReference type="EC" id="2.3.1.109" evidence="4"/>
<dbReference type="Proteomes" id="UP000280792">
    <property type="component" value="Unassembled WGS sequence"/>
</dbReference>
<keyword evidence="3 5" id="KW-0012">Acyltransferase</keyword>
<dbReference type="InterPro" id="IPR017650">
    <property type="entry name" value="Arginine_N-succinylTrfase"/>
</dbReference>
<dbReference type="EMBL" id="QWEZ01000001">
    <property type="protein sequence ID" value="RRJ84968.1"/>
    <property type="molecule type" value="Genomic_DNA"/>
</dbReference>
<dbReference type="SUPFAM" id="SSF55729">
    <property type="entry name" value="Acyl-CoA N-acyltransferases (Nat)"/>
    <property type="match status" value="1"/>
</dbReference>
<protein>
    <recommendedName>
        <fullName evidence="4">Arginine N-succinyltransferase</fullName>
        <ecNumber evidence="4">2.3.1.109</ecNumber>
    </recommendedName>
</protein>
<organism evidence="5 6">
    <name type="scientific">Aestuariirhabdus litorea</name>
    <dbReference type="NCBI Taxonomy" id="2528527"/>
    <lineage>
        <taxon>Bacteria</taxon>
        <taxon>Pseudomonadati</taxon>
        <taxon>Pseudomonadota</taxon>
        <taxon>Gammaproteobacteria</taxon>
        <taxon>Oceanospirillales</taxon>
        <taxon>Aestuariirhabdaceae</taxon>
        <taxon>Aestuariirhabdus</taxon>
    </lineage>
</organism>
<comment type="caution">
    <text evidence="5">The sequence shown here is derived from an EMBL/GenBank/DDBJ whole genome shotgun (WGS) entry which is preliminary data.</text>
</comment>
<evidence type="ECO:0000256" key="2">
    <source>
        <dbReference type="ARBA" id="ARBA00022679"/>
    </source>
</evidence>